<sequence>MNKFDQIAESEEFKELKRSKNRFIWPIAILFFIYYLAFPLMAGYAKPLMSHFLFGNITFGYLYGLTFYFVAWALAGIYVVKAKSFDKKVEEITEKYFEKGAS</sequence>
<feature type="transmembrane region" description="Helical" evidence="1">
    <location>
        <begin position="23"/>
        <end position="41"/>
    </location>
</feature>
<keyword evidence="1" id="KW-1133">Transmembrane helix</keyword>
<feature type="transmembrane region" description="Helical" evidence="1">
    <location>
        <begin position="61"/>
        <end position="80"/>
    </location>
</feature>
<dbReference type="InterPro" id="IPR007436">
    <property type="entry name" value="DUF485"/>
</dbReference>
<reference evidence="3" key="1">
    <citation type="journal article" date="2019" name="Int. J. Syst. Evol. Microbiol.">
        <title>The Global Catalogue of Microorganisms (GCM) 10K type strain sequencing project: providing services to taxonomists for standard genome sequencing and annotation.</title>
        <authorList>
            <consortium name="The Broad Institute Genomics Platform"/>
            <consortium name="The Broad Institute Genome Sequencing Center for Infectious Disease"/>
            <person name="Wu L."/>
            <person name="Ma J."/>
        </authorList>
    </citation>
    <scope>NUCLEOTIDE SEQUENCE [LARGE SCALE GENOMIC DNA]</scope>
    <source>
        <strain evidence="3">CGMCC 1.15790</strain>
    </source>
</reference>
<keyword evidence="3" id="KW-1185">Reference proteome</keyword>
<evidence type="ECO:0000313" key="3">
    <source>
        <dbReference type="Proteomes" id="UP001596143"/>
    </source>
</evidence>
<keyword evidence="1" id="KW-0812">Transmembrane</keyword>
<organism evidence="2 3">
    <name type="scientific">Aliibacillus thermotolerans</name>
    <dbReference type="NCBI Taxonomy" id="1834418"/>
    <lineage>
        <taxon>Bacteria</taxon>
        <taxon>Bacillati</taxon>
        <taxon>Bacillota</taxon>
        <taxon>Bacilli</taxon>
        <taxon>Bacillales</taxon>
        <taxon>Bacillaceae</taxon>
        <taxon>Aliibacillus</taxon>
    </lineage>
</organism>
<name>A0ABW0U8L7_9BACI</name>
<dbReference type="Pfam" id="PF04341">
    <property type="entry name" value="DUF485"/>
    <property type="match status" value="1"/>
</dbReference>
<protein>
    <submittedName>
        <fullName evidence="2">DUF485 domain-containing protein</fullName>
    </submittedName>
</protein>
<dbReference type="Proteomes" id="UP001596143">
    <property type="component" value="Unassembled WGS sequence"/>
</dbReference>
<dbReference type="RefSeq" id="WP_270895439.1">
    <property type="nucleotide sequence ID" value="NZ_JBHSPF010000045.1"/>
</dbReference>
<accession>A0ABW0U8L7</accession>
<dbReference type="PANTHER" id="PTHR38441">
    <property type="entry name" value="INTEGRAL MEMBRANE PROTEIN-RELATED"/>
    <property type="match status" value="1"/>
</dbReference>
<gene>
    <name evidence="2" type="ORF">ACFPTR_08985</name>
</gene>
<dbReference type="EMBL" id="JBHSPF010000045">
    <property type="protein sequence ID" value="MFC5629006.1"/>
    <property type="molecule type" value="Genomic_DNA"/>
</dbReference>
<comment type="caution">
    <text evidence="2">The sequence shown here is derived from an EMBL/GenBank/DDBJ whole genome shotgun (WGS) entry which is preliminary data.</text>
</comment>
<dbReference type="PANTHER" id="PTHR38441:SF1">
    <property type="entry name" value="MEMBRANE PROTEIN"/>
    <property type="match status" value="1"/>
</dbReference>
<proteinExistence type="predicted"/>
<evidence type="ECO:0000256" key="1">
    <source>
        <dbReference type="SAM" id="Phobius"/>
    </source>
</evidence>
<keyword evidence="1" id="KW-0472">Membrane</keyword>
<evidence type="ECO:0000313" key="2">
    <source>
        <dbReference type="EMBL" id="MFC5629006.1"/>
    </source>
</evidence>